<sequence length="84" mass="9190">MATLLKHSAKYAFSGRLARLGVHSRHGGLQCLQPRLLPHQRSASTSSKILVEMDDSTGKYPAPENRGTACLCLSVCLCDGRQHR</sequence>
<proteinExistence type="predicted"/>
<comment type="caution">
    <text evidence="1">The sequence shown here is derived from an EMBL/GenBank/DDBJ whole genome shotgun (WGS) entry which is preliminary data.</text>
</comment>
<gene>
    <name evidence="1" type="ORF">EOD39_0219</name>
</gene>
<dbReference type="Proteomes" id="UP000289886">
    <property type="component" value="Unassembled WGS sequence"/>
</dbReference>
<protein>
    <submittedName>
        <fullName evidence="1">Uncharacterized protein</fullName>
    </submittedName>
</protein>
<evidence type="ECO:0000313" key="1">
    <source>
        <dbReference type="EMBL" id="RXM32465.1"/>
    </source>
</evidence>
<reference evidence="1 2" key="1">
    <citation type="submission" date="2019-01" db="EMBL/GenBank/DDBJ databases">
        <title>Draft Genome and Complete Hox-Cluster Characterization of the Sterlet Sturgeon (Acipenser ruthenus).</title>
        <authorList>
            <person name="Wei Q."/>
        </authorList>
    </citation>
    <scope>NUCLEOTIDE SEQUENCE [LARGE SCALE GENOMIC DNA]</scope>
    <source>
        <strain evidence="1">WHYD16114868_AA</strain>
        <tissue evidence="1">Blood</tissue>
    </source>
</reference>
<organism evidence="1 2">
    <name type="scientific">Acipenser ruthenus</name>
    <name type="common">Sterlet sturgeon</name>
    <dbReference type="NCBI Taxonomy" id="7906"/>
    <lineage>
        <taxon>Eukaryota</taxon>
        <taxon>Metazoa</taxon>
        <taxon>Chordata</taxon>
        <taxon>Craniata</taxon>
        <taxon>Vertebrata</taxon>
        <taxon>Euteleostomi</taxon>
        <taxon>Actinopterygii</taxon>
        <taxon>Chondrostei</taxon>
        <taxon>Acipenseriformes</taxon>
        <taxon>Acipenseridae</taxon>
        <taxon>Acipenser</taxon>
    </lineage>
</organism>
<accession>A0A444UBC8</accession>
<keyword evidence="2" id="KW-1185">Reference proteome</keyword>
<dbReference type="AlphaFoldDB" id="A0A444UBC8"/>
<dbReference type="EMBL" id="SCEB01214897">
    <property type="protein sequence ID" value="RXM32465.1"/>
    <property type="molecule type" value="Genomic_DNA"/>
</dbReference>
<evidence type="ECO:0000313" key="2">
    <source>
        <dbReference type="Proteomes" id="UP000289886"/>
    </source>
</evidence>
<name>A0A444UBC8_ACIRT</name>